<dbReference type="PRINTS" id="PR00921">
    <property type="entry name" value="IGASERPTASE"/>
</dbReference>
<dbReference type="Gene3D" id="2.40.10.120">
    <property type="match status" value="1"/>
</dbReference>
<evidence type="ECO:0000256" key="9">
    <source>
        <dbReference type="ARBA" id="ARBA00022729"/>
    </source>
</evidence>
<evidence type="ECO:0000256" key="4">
    <source>
        <dbReference type="ARBA" id="ARBA00004613"/>
    </source>
</evidence>
<keyword evidence="5" id="KW-1134">Transmembrane beta strand</keyword>
<reference evidence="20" key="1">
    <citation type="submission" date="2020-03" db="EMBL/GenBank/DDBJ databases">
        <title>Integrating genomics with epidemiology reveals associations of carbapenem resistance with outcomes of bloodstream infections caused by Enterobacteriaceae in China.</title>
        <authorList>
            <person name="Yang Y."/>
            <person name="Yang Y."/>
            <person name="Tian G."/>
        </authorList>
    </citation>
    <scope>NUCLEOTIDE SEQUENCE</scope>
    <source>
        <strain evidence="20">BSI138</strain>
        <plasmid evidence="20">pBSI138_vf_res</plasmid>
    </source>
</reference>
<keyword evidence="17" id="KW-1133">Transmembrane helix</keyword>
<keyword evidence="9" id="KW-0732">Signal</keyword>
<dbReference type="Gene3D" id="2.40.128.130">
    <property type="entry name" value="Autotransporter beta-domain"/>
    <property type="match status" value="1"/>
</dbReference>
<keyword evidence="15" id="KW-0865">Zymogen</keyword>
<dbReference type="InterPro" id="IPR011050">
    <property type="entry name" value="Pectin_lyase_fold/virulence"/>
</dbReference>
<dbReference type="InterPro" id="IPR030396">
    <property type="entry name" value="Peptidase_S6_dom"/>
</dbReference>
<keyword evidence="7 20" id="KW-0645">Protease</keyword>
<dbReference type="GO" id="GO:0004252">
    <property type="term" value="F:serine-type endopeptidase activity"/>
    <property type="evidence" value="ECO:0007669"/>
    <property type="project" value="InterPro"/>
</dbReference>
<evidence type="ECO:0000256" key="7">
    <source>
        <dbReference type="ARBA" id="ARBA00022670"/>
    </source>
</evidence>
<organism evidence="20">
    <name type="scientific">Klebsiella pneumoniae</name>
    <dbReference type="NCBI Taxonomy" id="573"/>
    <lineage>
        <taxon>Bacteria</taxon>
        <taxon>Pseudomonadati</taxon>
        <taxon>Pseudomonadota</taxon>
        <taxon>Gammaproteobacteria</taxon>
        <taxon>Enterobacterales</taxon>
        <taxon>Enterobacteriaceae</taxon>
        <taxon>Klebsiella/Raoultella group</taxon>
        <taxon>Klebsiella</taxon>
        <taxon>Klebsiella pneumoniae complex</taxon>
    </lineage>
</organism>
<dbReference type="GO" id="GO:0042597">
    <property type="term" value="C:periplasmic space"/>
    <property type="evidence" value="ECO:0007669"/>
    <property type="project" value="UniProtKB-SubCell"/>
</dbReference>
<comment type="subcellular location">
    <subcellularLocation>
        <location evidence="3">Cell outer membrane</location>
        <topology evidence="3">Multi-pass membrane protein</topology>
    </subcellularLocation>
    <subcellularLocation>
        <location evidence="1">Cell surface</location>
    </subcellularLocation>
    <subcellularLocation>
        <location evidence="2">Periplasm</location>
    </subcellularLocation>
    <subcellularLocation>
        <location evidence="4">Secreted</location>
    </subcellularLocation>
</comment>
<evidence type="ECO:0000256" key="17">
    <source>
        <dbReference type="SAM" id="Phobius"/>
    </source>
</evidence>
<gene>
    <name evidence="20" type="primary">hbp</name>
    <name evidence="20" type="ORF">HGCKNKHA_04946</name>
</gene>
<feature type="domain" description="Autotransporter" evidence="18">
    <location>
        <begin position="1107"/>
        <end position="1375"/>
    </location>
</feature>
<keyword evidence="12" id="KW-0720">Serine protease</keyword>
<dbReference type="InterPro" id="IPR006315">
    <property type="entry name" value="OM_autotransptr_brl_dom"/>
</dbReference>
<evidence type="ECO:0000256" key="14">
    <source>
        <dbReference type="ARBA" id="ARBA00023136"/>
    </source>
</evidence>
<keyword evidence="13" id="KW-0843">Virulence</keyword>
<dbReference type="Pfam" id="PF24078">
    <property type="entry name" value="Beta-sol_PIC_HAP1_IgA0_2nd"/>
    <property type="match status" value="1"/>
</dbReference>
<keyword evidence="10" id="KW-0574">Periplasm</keyword>
<dbReference type="GO" id="GO:0006508">
    <property type="term" value="P:proteolysis"/>
    <property type="evidence" value="ECO:0007669"/>
    <property type="project" value="UniProtKB-KW"/>
</dbReference>
<dbReference type="Gene3D" id="3.30.160.280">
    <property type="match status" value="1"/>
</dbReference>
<dbReference type="InterPro" id="IPR000710">
    <property type="entry name" value="Peptidase_S6"/>
</dbReference>
<evidence type="ECO:0000256" key="16">
    <source>
        <dbReference type="ARBA" id="ARBA00023237"/>
    </source>
</evidence>
<evidence type="ECO:0000256" key="3">
    <source>
        <dbReference type="ARBA" id="ARBA00004571"/>
    </source>
</evidence>
<feature type="domain" description="Peptidase S6" evidence="19">
    <location>
        <begin position="52"/>
        <end position="298"/>
    </location>
</feature>
<evidence type="ECO:0000313" key="20">
    <source>
        <dbReference type="EMBL" id="QTK28697.1"/>
    </source>
</evidence>
<dbReference type="Pfam" id="PF02395">
    <property type="entry name" value="Peptidase_S6"/>
    <property type="match status" value="1"/>
</dbReference>
<evidence type="ECO:0000256" key="12">
    <source>
        <dbReference type="ARBA" id="ARBA00022825"/>
    </source>
</evidence>
<dbReference type="PROSITE" id="PS51691">
    <property type="entry name" value="PEPTIDASE_S6"/>
    <property type="match status" value="1"/>
</dbReference>
<dbReference type="SMART" id="SM00869">
    <property type="entry name" value="Autotransporter"/>
    <property type="match status" value="1"/>
</dbReference>
<dbReference type="InterPro" id="IPR036709">
    <property type="entry name" value="Autotransporte_beta_dom_sf"/>
</dbReference>
<dbReference type="SUPFAM" id="SSF103515">
    <property type="entry name" value="Autotransporter"/>
    <property type="match status" value="1"/>
</dbReference>
<dbReference type="GO" id="GO:0009986">
    <property type="term" value="C:cell surface"/>
    <property type="evidence" value="ECO:0007669"/>
    <property type="project" value="UniProtKB-SubCell"/>
</dbReference>
<evidence type="ECO:0000256" key="10">
    <source>
        <dbReference type="ARBA" id="ARBA00022764"/>
    </source>
</evidence>
<dbReference type="InterPro" id="IPR005546">
    <property type="entry name" value="Autotransporte_beta"/>
</dbReference>
<keyword evidence="8 17" id="KW-0812">Transmembrane</keyword>
<evidence type="ECO:0000256" key="2">
    <source>
        <dbReference type="ARBA" id="ARBA00004418"/>
    </source>
</evidence>
<dbReference type="EMBL" id="MT269851">
    <property type="protein sequence ID" value="QTK28697.1"/>
    <property type="molecule type" value="Genomic_DNA"/>
</dbReference>
<proteinExistence type="predicted"/>
<evidence type="ECO:0000256" key="5">
    <source>
        <dbReference type="ARBA" id="ARBA00022452"/>
    </source>
</evidence>
<dbReference type="InterPro" id="IPR012332">
    <property type="entry name" value="Autotransporter_pectin_lyase_C"/>
</dbReference>
<keyword evidence="16" id="KW-0998">Cell outer membrane</keyword>
<keyword evidence="6" id="KW-0964">Secreted</keyword>
<dbReference type="Pfam" id="PF03797">
    <property type="entry name" value="Autotransporter"/>
    <property type="match status" value="1"/>
</dbReference>
<dbReference type="EC" id="3.4.21.-" evidence="20"/>
<accession>A0A8A6WLH9</accession>
<evidence type="ECO:0000259" key="19">
    <source>
        <dbReference type="PROSITE" id="PS51691"/>
    </source>
</evidence>
<evidence type="ECO:0000256" key="15">
    <source>
        <dbReference type="ARBA" id="ARBA00023145"/>
    </source>
</evidence>
<feature type="transmembrane region" description="Helical" evidence="17">
    <location>
        <begin position="33"/>
        <end position="54"/>
    </location>
</feature>
<dbReference type="GO" id="GO:0009279">
    <property type="term" value="C:cell outer membrane"/>
    <property type="evidence" value="ECO:0007669"/>
    <property type="project" value="UniProtKB-SubCell"/>
</dbReference>
<geneLocation type="plasmid" evidence="20">
    <name>pBSI138_vf_res</name>
</geneLocation>
<evidence type="ECO:0000256" key="13">
    <source>
        <dbReference type="ARBA" id="ARBA00023026"/>
    </source>
</evidence>
<evidence type="ECO:0000256" key="1">
    <source>
        <dbReference type="ARBA" id="ARBA00004241"/>
    </source>
</evidence>
<dbReference type="SUPFAM" id="SSF51126">
    <property type="entry name" value="Pectin lyase-like"/>
    <property type="match status" value="1"/>
</dbReference>
<dbReference type="Gene3D" id="2.160.20.20">
    <property type="match status" value="1"/>
</dbReference>
<evidence type="ECO:0000256" key="8">
    <source>
        <dbReference type="ARBA" id="ARBA00022692"/>
    </source>
</evidence>
<keyword evidence="20" id="KW-0614">Plasmid</keyword>
<dbReference type="InterPro" id="IPR057393">
    <property type="entry name" value="PIC_HAP1_IgA0_b-sol2"/>
</dbReference>
<evidence type="ECO:0000256" key="11">
    <source>
        <dbReference type="ARBA" id="ARBA00022801"/>
    </source>
</evidence>
<keyword evidence="14 17" id="KW-0472">Membrane</keyword>
<protein>
    <submittedName>
        <fullName evidence="20">Hemoglobin-binding protease hbp autotransporter</fullName>
        <ecNumber evidence="20">3.4.21.-</ecNumber>
    </submittedName>
</protein>
<evidence type="ECO:0000256" key="6">
    <source>
        <dbReference type="ARBA" id="ARBA00022525"/>
    </source>
</evidence>
<dbReference type="PROSITE" id="PS51208">
    <property type="entry name" value="AUTOTRANSPORTER"/>
    <property type="match status" value="1"/>
</dbReference>
<dbReference type="RefSeq" id="WP_064149610.1">
    <property type="nucleotide sequence ID" value="NZ_CP073789.1"/>
</dbReference>
<dbReference type="GO" id="GO:0005576">
    <property type="term" value="C:extracellular region"/>
    <property type="evidence" value="ECO:0007669"/>
    <property type="project" value="UniProtKB-SubCell"/>
</dbReference>
<sequence length="1375" mass="149953">MNKIYFHKYCHITHSVKVVSELAKKRSRGRRKLSTLLLLNIVTFIPAISSASVVGNDVSYQTYRDFAENKGQFSVGAERIHVFNKQGKSFSLLNAGPMPDFSASDIYGISTLVNPQYISSVKHNGSYTNVSFGNGENKYNIVNRNNHPSQDFHLPRLDKLVTEVIPTAVTKEGQAPYAYAAFMGRYTAFYRLGSGTQYVKDRNNNIHLISNPYRYLIGGTVAQPYSSNMIIASNPGNVFAEVNGPLSSYGAPGDSGSPLFAYDSLEKKWVMVGVLDTWSGEKGTNSVWEVLPLEFLEHTMSKDNDSPVKFNASTDKSLAWSFNRGTGIGVLKQGNITYAMHGQRNHDLDAGKNLLFTGKNGDIDLLDDVYQGAGSLTFKDDYTVHSSKDKIWSGSGVIIDKGVTVNWQVNGVKGDNLHKLGEGTLLVSAKGVNEGGLKVGDGITILNQKADERGNIQAFSSVNIASGRPSVILGDNKQINPDNITWGYRGGVLDINGNDLIFHQLKAADYGAILANNSADFATVTLDYSLKPNDIELESWAESRNGTIGNLYKYNNPYTHTTDFFILNKSRYGYFPANQSSTDVWKYVGHNQSDAQKLAADHINAAGYVFHGQLKGNLNVENHLPRGSSGALVMDGSADTNGSFTQENGRLTMQGHPVIHAYNEQWVADKIAQLGDHSVLTQPTSFQQDDWENRTFAFRSLVLKNADFGLGRNATLTTNIIANNSKVTLGDKRVFIDKKDGAGTNFKLEEGESTPQKASDKSLFKGGVKLENNSVLNINGAFRGGIQANGSTVNISSNDAILGDSSLSDTSVNLVKGANILATKGISSDSVINISDAIFNINGRADETSHALHPVYNSASSWNLNGDNARLNVGPYSILSGDITAHGAGVVSIGGGGELSPDLTPEENILLSVFNGYKNTWEGALNAANAQISMTDTLWAMDGNSKAGKLKLNRALVGFNDSTSHFVTLTTDNLDSTGSAFVMRTDFKNSDKLVINKMATGDNNKILMNFLKKTPDSSLFDIPIVIAPKGTSDSLFTASTQTVGFSDITPNINIRENNGHKEWILNGYKSTQNKQRSNAAATFMHINYNSFITEINNMNKRLGDLRGINDNTGSWVRLLSGSGSGAEGLKDNYTLLQMGVDSRHELNNMNLFTGLMTTYTNTDISTSTALYSGNTKSWGFGVYASGLFPSGGYFDLIAKYIYNKNNYRLDFLGAGIQKFHSHTLYAGTEVGYRYRLTDSIFMEPQAELVFGGEPGHSFNWSDKGMDVSMQRDKSNLLIGRTGIVSGKTFLGKGWSMTTKLGLNYEFDITKSADTYLMDAAGKHQIDGKKDGRMLFSVGANVNLGDNTRLGLETERSAFGRYNTDSMINANLRYSF</sequence>
<dbReference type="NCBIfam" id="TIGR01414">
    <property type="entry name" value="autotrans_barl"/>
    <property type="match status" value="1"/>
</dbReference>
<name>A0A8A6WLH9_KLEPN</name>
<evidence type="ECO:0000259" key="18">
    <source>
        <dbReference type="PROSITE" id="PS51208"/>
    </source>
</evidence>
<keyword evidence="11 20" id="KW-0378">Hydrolase</keyword>